<dbReference type="EMBL" id="FNOK01000048">
    <property type="protein sequence ID" value="SDZ14177.1"/>
    <property type="molecule type" value="Genomic_DNA"/>
</dbReference>
<evidence type="ECO:0008006" key="3">
    <source>
        <dbReference type="Google" id="ProtNLM"/>
    </source>
</evidence>
<dbReference type="SUPFAM" id="SSF102405">
    <property type="entry name" value="MCP/YpsA-like"/>
    <property type="match status" value="1"/>
</dbReference>
<accession>A0A1H3QLD9</accession>
<dbReference type="PANTHER" id="PTHR38440:SF1">
    <property type="entry name" value="UPF0398 PROTEIN SPR0331"/>
    <property type="match status" value="1"/>
</dbReference>
<protein>
    <recommendedName>
        <fullName evidence="3">DNA recombination-mediator protein A</fullName>
    </recommendedName>
</protein>
<dbReference type="RefSeq" id="WP_093274484.1">
    <property type="nucleotide sequence ID" value="NZ_FNOK01000048.1"/>
</dbReference>
<dbReference type="AlphaFoldDB" id="A0A1H3QLD9"/>
<name>A0A1H3QLD9_9PSEU</name>
<proteinExistence type="predicted"/>
<dbReference type="PANTHER" id="PTHR38440">
    <property type="entry name" value="UPF0398 PROTEIN YPSA"/>
    <property type="match status" value="1"/>
</dbReference>
<dbReference type="Proteomes" id="UP000199529">
    <property type="component" value="Unassembled WGS sequence"/>
</dbReference>
<sequence>MARIGITGHSNLTAASAPLVREALVTQLSLHHDRLIGVTCLARGADQIFARAVLDVGGSFEVVLPAADYRDRKVKPDNAAAFDELIGKASQVRTMPFEESNRDAYMAASEHVLSSVDAMLAVWDGRPSGGRGGTGDVVQAARERGIPVTVVWPEGAERE</sequence>
<dbReference type="STRING" id="418495.SAMN05216215_104849"/>
<gene>
    <name evidence="1" type="ORF">SAMN05216215_104849</name>
</gene>
<reference evidence="2" key="1">
    <citation type="submission" date="2016-10" db="EMBL/GenBank/DDBJ databases">
        <authorList>
            <person name="Varghese N."/>
            <person name="Submissions S."/>
        </authorList>
    </citation>
    <scope>NUCLEOTIDE SEQUENCE [LARGE SCALE GENOMIC DNA]</scope>
    <source>
        <strain evidence="2">CGMCC 4.3530</strain>
    </source>
</reference>
<dbReference type="InterPro" id="IPR010697">
    <property type="entry name" value="YspA"/>
</dbReference>
<keyword evidence="2" id="KW-1185">Reference proteome</keyword>
<evidence type="ECO:0000313" key="2">
    <source>
        <dbReference type="Proteomes" id="UP000199529"/>
    </source>
</evidence>
<dbReference type="Gene3D" id="3.40.50.450">
    <property type="match status" value="1"/>
</dbReference>
<dbReference type="OrthoDB" id="3231229at2"/>
<organism evidence="1 2">
    <name type="scientific">Saccharopolyspora shandongensis</name>
    <dbReference type="NCBI Taxonomy" id="418495"/>
    <lineage>
        <taxon>Bacteria</taxon>
        <taxon>Bacillati</taxon>
        <taxon>Actinomycetota</taxon>
        <taxon>Actinomycetes</taxon>
        <taxon>Pseudonocardiales</taxon>
        <taxon>Pseudonocardiaceae</taxon>
        <taxon>Saccharopolyspora</taxon>
    </lineage>
</organism>
<evidence type="ECO:0000313" key="1">
    <source>
        <dbReference type="EMBL" id="SDZ14177.1"/>
    </source>
</evidence>